<proteinExistence type="predicted"/>
<gene>
    <name evidence="2" type="ORF">SAMN05660493_00855</name>
</gene>
<dbReference type="EMBL" id="FTPU01000007">
    <property type="protein sequence ID" value="SIT96182.1"/>
    <property type="molecule type" value="Genomic_DNA"/>
</dbReference>
<name>A0A1U7PW44_9FLAO</name>
<organism evidence="2 3">
    <name type="scientific">Epilithonimonas bovis DSM 19482</name>
    <dbReference type="NCBI Taxonomy" id="1121284"/>
    <lineage>
        <taxon>Bacteria</taxon>
        <taxon>Pseudomonadati</taxon>
        <taxon>Bacteroidota</taxon>
        <taxon>Flavobacteriia</taxon>
        <taxon>Flavobacteriales</taxon>
        <taxon>Weeksellaceae</taxon>
        <taxon>Chryseobacterium group</taxon>
        <taxon>Epilithonimonas</taxon>
    </lineage>
</organism>
<protein>
    <submittedName>
        <fullName evidence="2">Uncharacterized protein</fullName>
    </submittedName>
</protein>
<keyword evidence="1" id="KW-0472">Membrane</keyword>
<keyword evidence="1" id="KW-0812">Transmembrane</keyword>
<dbReference type="Proteomes" id="UP000187261">
    <property type="component" value="Unassembled WGS sequence"/>
</dbReference>
<keyword evidence="3" id="KW-1185">Reference proteome</keyword>
<reference evidence="3" key="1">
    <citation type="submission" date="2016-10" db="EMBL/GenBank/DDBJ databases">
        <authorList>
            <person name="Varghese N."/>
            <person name="Submissions S."/>
        </authorList>
    </citation>
    <scope>NUCLEOTIDE SEQUENCE [LARGE SCALE GENOMIC DNA]</scope>
    <source>
        <strain evidence="3">DSM 19482</strain>
    </source>
</reference>
<evidence type="ECO:0000256" key="1">
    <source>
        <dbReference type="SAM" id="Phobius"/>
    </source>
</evidence>
<evidence type="ECO:0000313" key="2">
    <source>
        <dbReference type="EMBL" id="SIT96182.1"/>
    </source>
</evidence>
<keyword evidence="1" id="KW-1133">Transmembrane helix</keyword>
<feature type="transmembrane region" description="Helical" evidence="1">
    <location>
        <begin position="6"/>
        <end position="26"/>
    </location>
</feature>
<evidence type="ECO:0000313" key="3">
    <source>
        <dbReference type="Proteomes" id="UP000187261"/>
    </source>
</evidence>
<sequence length="107" mass="11085">MKRNTILNVSVAVAVFCTAAIGAMSFKKSGDKAVKADTIYEYNSNSTAEGEFAKTANYQVVSAAPSCATLGDRPCSFLVPSGSSLGAQIGGKTNAQVLAIHPSQRKP</sequence>
<accession>A0A1U7PW44</accession>
<dbReference type="AlphaFoldDB" id="A0A1U7PW44"/>